<proteinExistence type="predicted"/>
<evidence type="ECO:0000256" key="2">
    <source>
        <dbReference type="ARBA" id="ARBA00022692"/>
    </source>
</evidence>
<comment type="caution">
    <text evidence="7">The sequence shown here is derived from an EMBL/GenBank/DDBJ whole genome shotgun (WGS) entry which is preliminary data.</text>
</comment>
<dbReference type="GO" id="GO:0005886">
    <property type="term" value="C:plasma membrane"/>
    <property type="evidence" value="ECO:0007669"/>
    <property type="project" value="InterPro"/>
</dbReference>
<dbReference type="GO" id="GO:0097347">
    <property type="term" value="C:TAM protein secretion complex"/>
    <property type="evidence" value="ECO:0007669"/>
    <property type="project" value="TreeGrafter"/>
</dbReference>
<evidence type="ECO:0000256" key="5">
    <source>
        <dbReference type="SAM" id="MobiDB-lite"/>
    </source>
</evidence>
<feature type="region of interest" description="Disordered" evidence="5">
    <location>
        <begin position="188"/>
        <end position="211"/>
    </location>
</feature>
<dbReference type="Proteomes" id="UP000037515">
    <property type="component" value="Unassembled WGS sequence"/>
</dbReference>
<dbReference type="EMBL" id="LHPJ01000011">
    <property type="protein sequence ID" value="KOO02746.1"/>
    <property type="molecule type" value="Genomic_DNA"/>
</dbReference>
<dbReference type="STRING" id="693.AKJ17_13485"/>
<dbReference type="InterPro" id="IPR007452">
    <property type="entry name" value="TamB_C"/>
</dbReference>
<dbReference type="GO" id="GO:0009306">
    <property type="term" value="P:protein secretion"/>
    <property type="evidence" value="ECO:0007669"/>
    <property type="project" value="InterPro"/>
</dbReference>
<dbReference type="OrthoDB" id="5555605at2"/>
<reference evidence="8" key="1">
    <citation type="submission" date="2015-08" db="EMBL/GenBank/DDBJ databases">
        <title>Vibrio galatheae sp. nov., a novel member of the Vibrionaceae family isolated from the Solomon Islands.</title>
        <authorList>
            <person name="Giubergia S."/>
            <person name="Machado H."/>
            <person name="Mateiu R.V."/>
            <person name="Gram L."/>
        </authorList>
    </citation>
    <scope>NUCLEOTIDE SEQUENCE [LARGE SCALE GENOMIC DNA]</scope>
    <source>
        <strain evidence="8">DSM 19584</strain>
    </source>
</reference>
<feature type="domain" description="Translocation and assembly module TamB C-terminal" evidence="6">
    <location>
        <begin position="916"/>
        <end position="1251"/>
    </location>
</feature>
<name>A0A0M0HL28_VIBNE</name>
<dbReference type="PANTHER" id="PTHR36985:SF1">
    <property type="entry name" value="TRANSLOCATION AND ASSEMBLY MODULE SUBUNIT TAMB"/>
    <property type="match status" value="1"/>
</dbReference>
<dbReference type="PATRIC" id="fig|693.5.peg.2763"/>
<keyword evidence="4" id="KW-0472">Membrane</keyword>
<evidence type="ECO:0000259" key="6">
    <source>
        <dbReference type="Pfam" id="PF04357"/>
    </source>
</evidence>
<evidence type="ECO:0000313" key="7">
    <source>
        <dbReference type="EMBL" id="KOO02746.1"/>
    </source>
</evidence>
<protein>
    <recommendedName>
        <fullName evidence="6">Translocation and assembly module TamB C-terminal domain-containing protein</fullName>
    </recommendedName>
</protein>
<keyword evidence="2" id="KW-0812">Transmembrane</keyword>
<dbReference type="Pfam" id="PF04357">
    <property type="entry name" value="TamB"/>
    <property type="match status" value="1"/>
</dbReference>
<comment type="subcellular location">
    <subcellularLocation>
        <location evidence="1">Membrane</location>
        <topology evidence="1">Single-pass membrane protein</topology>
    </subcellularLocation>
</comment>
<dbReference type="RefSeq" id="WP_053396343.1">
    <property type="nucleotide sequence ID" value="NZ_LHPJ01000011.1"/>
</dbReference>
<organism evidence="7 8">
    <name type="scientific">Vibrio nereis</name>
    <dbReference type="NCBI Taxonomy" id="693"/>
    <lineage>
        <taxon>Bacteria</taxon>
        <taxon>Pseudomonadati</taxon>
        <taxon>Pseudomonadota</taxon>
        <taxon>Gammaproteobacteria</taxon>
        <taxon>Vibrionales</taxon>
        <taxon>Vibrionaceae</taxon>
        <taxon>Vibrio</taxon>
    </lineage>
</organism>
<dbReference type="AlphaFoldDB" id="A0A0M0HL28"/>
<evidence type="ECO:0000256" key="3">
    <source>
        <dbReference type="ARBA" id="ARBA00022989"/>
    </source>
</evidence>
<keyword evidence="8" id="KW-1185">Reference proteome</keyword>
<sequence length="1252" mass="135236">MTKVVLKWSKWLSLSLLGILLTLLLAVSFLLFTRPGLGLALWAGETFVPQLKVGSYSGALFPRFTLKNVEFADQDLAIDTKVDELTLAINHTCFTEPSVCIDEIAIDGLTFALQETSSEPEVKEEESAPVGKITTPIPVKISRVALTNIDLNILGNQIDWQSFTTGLSFEGNRLRVRKTELKDINIALADSQTDQEKPQPEPTSTEPQPIALPDVDLPLQVEVVRLDVHNFQLKQESPLVVHHLAVEATALGSDVSVPVLELDMPQAQGKLDAQVTLKEGYPLTLNLDALVKDDMAKGQKIVLSAQGSVADLGLKAQLSGPAQADLKAQLALLDPDLPFDIDLRKTKAQWPLVGKGDYFVKVDKLVTKGSLKGYSLSLDSELKGKDLPDLDLAVKGKGNLEQIELSSLNLKTLGGSAVGDVLVNWKQPINWAANLSLQDIQPGLQWPEAEGKVSGDISTTGALTKQGGWKVAVSKLDIDGVLRDYPLHIEGQLDASDVTGKGRFRVDTPSLMLAHGPNSIEAKGKLTDEWRMSLSLDLPNLAKSVPDLSGKAIGDVVLRGPMKEPNVKLALDVDSIDFQQQAQVQHVTLTGEVTPLPKPKGNLTLKVNGGVYQDYRVEDVVLNVSGNQAAHSLTLDVDSNIASTSLALNGGLNEQPNYRWAGQLERMLITSKQGEWRLNQPTQLGFDMATQLVSVAAHCWLQQDSSVCLEENIKVGESGEARLSVNQFNFSQIAAFVPKETELHGEANANVWAKWAPDASPQAKVELRLPAGGVSQQLAQPIDIGWDNITLDANLAGDRLDASWLVAVTDNGDFSGQATIPDVLSQEQMLDAKLKLTTFNLDFLAPLVGDYSELKSNISTELALNGPVLHPQANGELLIDNMQLKGEISPVQVDSGQLTVAFKGYQADLQAALNTPDGTLNLAGDADWQDLTDWKTKLRVFAQELRVEMPPMVDIKVVPDMTINVSPKLAKIEGNIDLPWGRIVVEELPPSATGVSSDLVLLDEELKPVDESKSIPFEVETDINIKIGDDFKLSAFGLEGGLIGNLNVTQKDKAPYVVGDVNIVDGSYRSFGQDLRIQEGKILMSGPVDLPYVQISAIRNPENTQDDVIAGVKVTGPATDPSVTIFSEPAMPQANALSYLLRGQDIDAESSGNSMTTALIGLSLAKSGRVVGAIGEAFGVQDLQVDTAGSGDDSQVTVSGYILPGLQVKYGVGIFDSVGEFTVRYRLMKDLYLEVVTGVSSAVDILYQFEFD</sequence>
<evidence type="ECO:0000313" key="8">
    <source>
        <dbReference type="Proteomes" id="UP000037515"/>
    </source>
</evidence>
<gene>
    <name evidence="7" type="ORF">AKJ17_13485</name>
</gene>
<evidence type="ECO:0000256" key="4">
    <source>
        <dbReference type="ARBA" id="ARBA00023136"/>
    </source>
</evidence>
<accession>A0A0M0HL28</accession>
<dbReference type="PANTHER" id="PTHR36985">
    <property type="entry name" value="TRANSLOCATION AND ASSEMBLY MODULE SUBUNIT TAMB"/>
    <property type="match status" value="1"/>
</dbReference>
<keyword evidence="3" id="KW-1133">Transmembrane helix</keyword>
<evidence type="ECO:0000256" key="1">
    <source>
        <dbReference type="ARBA" id="ARBA00004167"/>
    </source>
</evidence>